<dbReference type="Proteomes" id="UP000036947">
    <property type="component" value="Unassembled WGS sequence"/>
</dbReference>
<dbReference type="AlphaFoldDB" id="A0A0L0NLR6"/>
<comment type="caution">
    <text evidence="1">The sequence shown here is derived from an EMBL/GenBank/DDBJ whole genome shotgun (WGS) entry which is preliminary data.</text>
</comment>
<protein>
    <submittedName>
        <fullName evidence="1">Uncharacterized protein</fullName>
    </submittedName>
</protein>
<proteinExistence type="predicted"/>
<name>A0A0L0NLR6_TOLOC</name>
<accession>A0A0L0NLR6</accession>
<reference evidence="1 2" key="1">
    <citation type="journal article" date="2015" name="BMC Genomics">
        <title>The genome of the truffle-parasite Tolypocladium ophioglossoides and the evolution of antifungal peptaibiotics.</title>
        <authorList>
            <person name="Quandt C.A."/>
            <person name="Bushley K.E."/>
            <person name="Spatafora J.W."/>
        </authorList>
    </citation>
    <scope>NUCLEOTIDE SEQUENCE [LARGE SCALE GENOMIC DNA]</scope>
    <source>
        <strain evidence="1 2">CBS 100239</strain>
    </source>
</reference>
<evidence type="ECO:0000313" key="1">
    <source>
        <dbReference type="EMBL" id="KND94983.1"/>
    </source>
</evidence>
<organism evidence="1 2">
    <name type="scientific">Tolypocladium ophioglossoides (strain CBS 100239)</name>
    <name type="common">Snaketongue truffleclub</name>
    <name type="synonym">Elaphocordyceps ophioglossoides</name>
    <dbReference type="NCBI Taxonomy" id="1163406"/>
    <lineage>
        <taxon>Eukaryota</taxon>
        <taxon>Fungi</taxon>
        <taxon>Dikarya</taxon>
        <taxon>Ascomycota</taxon>
        <taxon>Pezizomycotina</taxon>
        <taxon>Sordariomycetes</taxon>
        <taxon>Hypocreomycetidae</taxon>
        <taxon>Hypocreales</taxon>
        <taxon>Ophiocordycipitaceae</taxon>
        <taxon>Tolypocladium</taxon>
    </lineage>
</organism>
<gene>
    <name evidence="1" type="ORF">TOPH_00194</name>
</gene>
<dbReference type="EMBL" id="LFRF01000001">
    <property type="protein sequence ID" value="KND94983.1"/>
    <property type="molecule type" value="Genomic_DNA"/>
</dbReference>
<keyword evidence="2" id="KW-1185">Reference proteome</keyword>
<sequence>MIDDQEPSIMVTLVAHTLKDNHHETDIGLELNTSASTFAHRSLSRPNPPPGTARSGSALALCHLIAD</sequence>
<dbReference type="OrthoDB" id="5563754at2759"/>
<evidence type="ECO:0000313" key="2">
    <source>
        <dbReference type="Proteomes" id="UP000036947"/>
    </source>
</evidence>